<evidence type="ECO:0000313" key="2">
    <source>
        <dbReference type="Proteomes" id="UP000184164"/>
    </source>
</evidence>
<keyword evidence="2" id="KW-1185">Reference proteome</keyword>
<evidence type="ECO:0000313" key="1">
    <source>
        <dbReference type="EMBL" id="SHE52490.1"/>
    </source>
</evidence>
<dbReference type="Proteomes" id="UP000184164">
    <property type="component" value="Unassembled WGS sequence"/>
</dbReference>
<gene>
    <name evidence="1" type="ORF">SAMN05444274_101594</name>
</gene>
<name>A0A1M4U7D0_9BACT</name>
<dbReference type="EMBL" id="FQUM01000001">
    <property type="protein sequence ID" value="SHE52490.1"/>
    <property type="molecule type" value="Genomic_DNA"/>
</dbReference>
<dbReference type="AlphaFoldDB" id="A0A1M4U7D0"/>
<sequence length="45" mass="5345">MPMNCLIFQGVIHYIYTIKIEIYLTPNKKSVKLASLSKPIFFRKR</sequence>
<accession>A0A1M4U7D0</accession>
<reference evidence="1 2" key="1">
    <citation type="submission" date="2016-11" db="EMBL/GenBank/DDBJ databases">
        <authorList>
            <person name="Jaros S."/>
            <person name="Januszkiewicz K."/>
            <person name="Wedrychowicz H."/>
        </authorList>
    </citation>
    <scope>NUCLEOTIDE SEQUENCE [LARGE SCALE GENOMIC DNA]</scope>
    <source>
        <strain evidence="1 2">DSM 26910</strain>
    </source>
</reference>
<protein>
    <submittedName>
        <fullName evidence="1">Uncharacterized protein</fullName>
    </submittedName>
</protein>
<organism evidence="1 2">
    <name type="scientific">Mariniphaga anaerophila</name>
    <dbReference type="NCBI Taxonomy" id="1484053"/>
    <lineage>
        <taxon>Bacteria</taxon>
        <taxon>Pseudomonadati</taxon>
        <taxon>Bacteroidota</taxon>
        <taxon>Bacteroidia</taxon>
        <taxon>Marinilabiliales</taxon>
        <taxon>Prolixibacteraceae</taxon>
        <taxon>Mariniphaga</taxon>
    </lineage>
</organism>
<proteinExistence type="predicted"/>